<dbReference type="AlphaFoldDB" id="A0A517NDC7"/>
<keyword evidence="2" id="KW-1185">Reference proteome</keyword>
<gene>
    <name evidence="1" type="ORF">K227x_35300</name>
</gene>
<protein>
    <submittedName>
        <fullName evidence="1">Uncharacterized protein</fullName>
    </submittedName>
</protein>
<accession>A0A517NDC7</accession>
<dbReference type="KEGG" id="rlc:K227x_35300"/>
<dbReference type="Proteomes" id="UP000318538">
    <property type="component" value="Chromosome"/>
</dbReference>
<proteinExistence type="predicted"/>
<name>A0A517NDC7_9BACT</name>
<sequence length="96" mass="10620">MEADDHRDDSGVSDADEGIAAIFGLNGHDDNAFYLANLTLSHHRLSFGGEQNHFAVVQYNVPEHFGCRPMSGPQFLVPSQRYSSLPIYLLTASLRL</sequence>
<evidence type="ECO:0000313" key="2">
    <source>
        <dbReference type="Proteomes" id="UP000318538"/>
    </source>
</evidence>
<dbReference type="EMBL" id="CP036525">
    <property type="protein sequence ID" value="QDT05131.1"/>
    <property type="molecule type" value="Genomic_DNA"/>
</dbReference>
<evidence type="ECO:0000313" key="1">
    <source>
        <dbReference type="EMBL" id="QDT05131.1"/>
    </source>
</evidence>
<organism evidence="1 2">
    <name type="scientific">Rubripirellula lacrimiformis</name>
    <dbReference type="NCBI Taxonomy" id="1930273"/>
    <lineage>
        <taxon>Bacteria</taxon>
        <taxon>Pseudomonadati</taxon>
        <taxon>Planctomycetota</taxon>
        <taxon>Planctomycetia</taxon>
        <taxon>Pirellulales</taxon>
        <taxon>Pirellulaceae</taxon>
        <taxon>Rubripirellula</taxon>
    </lineage>
</organism>
<reference evidence="1 2" key="1">
    <citation type="submission" date="2019-02" db="EMBL/GenBank/DDBJ databases">
        <title>Deep-cultivation of Planctomycetes and their phenomic and genomic characterization uncovers novel biology.</title>
        <authorList>
            <person name="Wiegand S."/>
            <person name="Jogler M."/>
            <person name="Boedeker C."/>
            <person name="Pinto D."/>
            <person name="Vollmers J."/>
            <person name="Rivas-Marin E."/>
            <person name="Kohn T."/>
            <person name="Peeters S.H."/>
            <person name="Heuer A."/>
            <person name="Rast P."/>
            <person name="Oberbeckmann S."/>
            <person name="Bunk B."/>
            <person name="Jeske O."/>
            <person name="Meyerdierks A."/>
            <person name="Storesund J.E."/>
            <person name="Kallscheuer N."/>
            <person name="Luecker S."/>
            <person name="Lage O.M."/>
            <person name="Pohl T."/>
            <person name="Merkel B.J."/>
            <person name="Hornburger P."/>
            <person name="Mueller R.-W."/>
            <person name="Bruemmer F."/>
            <person name="Labrenz M."/>
            <person name="Spormann A.M."/>
            <person name="Op den Camp H."/>
            <person name="Overmann J."/>
            <person name="Amann R."/>
            <person name="Jetten M.S.M."/>
            <person name="Mascher T."/>
            <person name="Medema M.H."/>
            <person name="Devos D.P."/>
            <person name="Kaster A.-K."/>
            <person name="Ovreas L."/>
            <person name="Rohde M."/>
            <person name="Galperin M.Y."/>
            <person name="Jogler C."/>
        </authorList>
    </citation>
    <scope>NUCLEOTIDE SEQUENCE [LARGE SCALE GENOMIC DNA]</scope>
    <source>
        <strain evidence="1 2">K22_7</strain>
    </source>
</reference>